<reference evidence="4" key="1">
    <citation type="journal article" date="2014" name="Int. J. Syst. Evol. Microbiol.">
        <title>Complete genome sequence of Corynebacterium casei LMG S-19264T (=DSM 44701T), isolated from a smear-ripened cheese.</title>
        <authorList>
            <consortium name="US DOE Joint Genome Institute (JGI-PGF)"/>
            <person name="Walter F."/>
            <person name="Albersmeier A."/>
            <person name="Kalinowski J."/>
            <person name="Ruckert C."/>
        </authorList>
    </citation>
    <scope>NUCLEOTIDE SEQUENCE</scope>
    <source>
        <strain evidence="4">CGMCC 1.15958</strain>
    </source>
</reference>
<reference evidence="4" key="2">
    <citation type="submission" date="2020-09" db="EMBL/GenBank/DDBJ databases">
        <authorList>
            <person name="Sun Q."/>
            <person name="Zhou Y."/>
        </authorList>
    </citation>
    <scope>NUCLEOTIDE SEQUENCE</scope>
    <source>
        <strain evidence="4">CGMCC 1.15958</strain>
    </source>
</reference>
<evidence type="ECO:0000259" key="3">
    <source>
        <dbReference type="Pfam" id="PF02525"/>
    </source>
</evidence>
<dbReference type="Proteomes" id="UP000609064">
    <property type="component" value="Unassembled WGS sequence"/>
</dbReference>
<dbReference type="Gene3D" id="3.40.50.360">
    <property type="match status" value="1"/>
</dbReference>
<keyword evidence="5" id="KW-1185">Reference proteome</keyword>
<evidence type="ECO:0000313" key="4">
    <source>
        <dbReference type="EMBL" id="GGD51994.1"/>
    </source>
</evidence>
<evidence type="ECO:0000256" key="2">
    <source>
        <dbReference type="ARBA" id="ARBA00023002"/>
    </source>
</evidence>
<evidence type="ECO:0000313" key="5">
    <source>
        <dbReference type="Proteomes" id="UP000609064"/>
    </source>
</evidence>
<dbReference type="SUPFAM" id="SSF52218">
    <property type="entry name" value="Flavoproteins"/>
    <property type="match status" value="1"/>
</dbReference>
<dbReference type="RefSeq" id="WP_188765474.1">
    <property type="nucleotide sequence ID" value="NZ_BMKK01000003.1"/>
</dbReference>
<dbReference type="EMBL" id="BMKK01000003">
    <property type="protein sequence ID" value="GGD51994.1"/>
    <property type="molecule type" value="Genomic_DNA"/>
</dbReference>
<accession>A0A917DMV0</accession>
<dbReference type="PANTHER" id="PTHR10204">
    <property type="entry name" value="NAD P H OXIDOREDUCTASE-RELATED"/>
    <property type="match status" value="1"/>
</dbReference>
<feature type="domain" description="Flavodoxin-like fold" evidence="3">
    <location>
        <begin position="2"/>
        <end position="174"/>
    </location>
</feature>
<evidence type="ECO:0000256" key="1">
    <source>
        <dbReference type="ARBA" id="ARBA00006252"/>
    </source>
</evidence>
<dbReference type="InterPro" id="IPR051545">
    <property type="entry name" value="NAD(P)H_dehydrogenase_qn"/>
</dbReference>
<dbReference type="InterPro" id="IPR003680">
    <property type="entry name" value="Flavodoxin_fold"/>
</dbReference>
<protein>
    <submittedName>
        <fullName evidence="4">NAD(P)H dehydrogenase</fullName>
    </submittedName>
</protein>
<dbReference type="GO" id="GO:0003955">
    <property type="term" value="F:NAD(P)H dehydrogenase (quinone) activity"/>
    <property type="evidence" value="ECO:0007669"/>
    <property type="project" value="TreeGrafter"/>
</dbReference>
<dbReference type="Pfam" id="PF02525">
    <property type="entry name" value="Flavodoxin_2"/>
    <property type="match status" value="1"/>
</dbReference>
<dbReference type="AlphaFoldDB" id="A0A917DMV0"/>
<comment type="caution">
    <text evidence="4">The sequence shown here is derived from an EMBL/GenBank/DDBJ whole genome shotgun (WGS) entry which is preliminary data.</text>
</comment>
<organism evidence="4 5">
    <name type="scientific">Emticicia aquatilis</name>
    <dbReference type="NCBI Taxonomy" id="1537369"/>
    <lineage>
        <taxon>Bacteria</taxon>
        <taxon>Pseudomonadati</taxon>
        <taxon>Bacteroidota</taxon>
        <taxon>Cytophagia</taxon>
        <taxon>Cytophagales</taxon>
        <taxon>Leadbetterellaceae</taxon>
        <taxon>Emticicia</taxon>
    </lineage>
</organism>
<dbReference type="PANTHER" id="PTHR10204:SF34">
    <property type="entry name" value="NAD(P)H DEHYDROGENASE [QUINONE] 1 ISOFORM 1"/>
    <property type="match status" value="1"/>
</dbReference>
<gene>
    <name evidence="4" type="ORF">GCM10011514_15320</name>
</gene>
<keyword evidence="2" id="KW-0560">Oxidoreductase</keyword>
<sequence>MKKILIIQGHPDDESFNFALYEAYKKGAIASGAEVKEIIVRDLQFNPNLQYGYRKRTELEPDLLESIDKIKWAEHIVLFYPVWWGSIPAILKGFFDRIFLPGIAYEKIENSLWWKKLLSGRTGHIISTLDQPAWFYWLYYGRPSYHAVKQLTFHFVGIKPVRTTTIGPIRLSKDSFRANWLKKIEKLGFEQK</sequence>
<comment type="similarity">
    <text evidence="1">Belongs to the NAD(P)H dehydrogenase (quinone) family.</text>
</comment>
<dbReference type="InterPro" id="IPR029039">
    <property type="entry name" value="Flavoprotein-like_sf"/>
</dbReference>
<name>A0A917DMV0_9BACT</name>
<proteinExistence type="inferred from homology"/>
<dbReference type="GO" id="GO:0005829">
    <property type="term" value="C:cytosol"/>
    <property type="evidence" value="ECO:0007669"/>
    <property type="project" value="TreeGrafter"/>
</dbReference>